<comment type="caution">
    <text evidence="3">The sequence shown here is derived from an EMBL/GenBank/DDBJ whole genome shotgun (WGS) entry which is preliminary data.</text>
</comment>
<feature type="region of interest" description="Disordered" evidence="1">
    <location>
        <begin position="1"/>
        <end position="25"/>
    </location>
</feature>
<gene>
    <name evidence="3" type="ORF">ALO35_04947</name>
</gene>
<evidence type="ECO:0000256" key="1">
    <source>
        <dbReference type="SAM" id="MobiDB-lite"/>
    </source>
</evidence>
<feature type="compositionally biased region" description="Basic and acidic residues" evidence="1">
    <location>
        <begin position="206"/>
        <end position="222"/>
    </location>
</feature>
<feature type="compositionally biased region" description="Acidic residues" evidence="1">
    <location>
        <begin position="248"/>
        <end position="262"/>
    </location>
</feature>
<feature type="region of interest" description="Disordered" evidence="1">
    <location>
        <begin position="239"/>
        <end position="274"/>
    </location>
</feature>
<name>A0A0P9YIG8_PSEAV</name>
<feature type="compositionally biased region" description="Basic and acidic residues" evidence="1">
    <location>
        <begin position="263"/>
        <end position="274"/>
    </location>
</feature>
<feature type="region of interest" description="Disordered" evidence="1">
    <location>
        <begin position="82"/>
        <end position="114"/>
    </location>
</feature>
<dbReference type="EMBL" id="LJQP01000022">
    <property type="protein sequence ID" value="KPX77372.1"/>
    <property type="molecule type" value="Genomic_DNA"/>
</dbReference>
<dbReference type="AlphaFoldDB" id="A0A0P9YIG8"/>
<protein>
    <recommendedName>
        <fullName evidence="5">Zinc finger/thioredoxin putative domain-containing protein</fullName>
    </recommendedName>
</protein>
<feature type="compositionally biased region" description="Pro residues" evidence="1">
    <location>
        <begin position="86"/>
        <end position="96"/>
    </location>
</feature>
<evidence type="ECO:0000313" key="4">
    <source>
        <dbReference type="Proteomes" id="UP000050265"/>
    </source>
</evidence>
<feature type="region of interest" description="Disordered" evidence="1">
    <location>
        <begin position="191"/>
        <end position="226"/>
    </location>
</feature>
<dbReference type="PATRIC" id="fig|53707.9.peg.2341"/>
<feature type="region of interest" description="Disordered" evidence="1">
    <location>
        <begin position="134"/>
        <end position="168"/>
    </location>
</feature>
<dbReference type="Proteomes" id="UP000050265">
    <property type="component" value="Unassembled WGS sequence"/>
</dbReference>
<feature type="compositionally biased region" description="Basic and acidic residues" evidence="1">
    <location>
        <begin position="134"/>
        <end position="144"/>
    </location>
</feature>
<sequence>MGTHHGTPPLTAASTGQPHDRQFCHPVPALPDQFQSQPRSTKLSVARGVVRCGACLQVFNAARQLLEQRAIVDSEKEALSATPVVIAPPQPEPASTPEPELKPEPEKAHEDDDPWQVSELDLDNLNLDEELARLEQRETRRPDTFARPASDNGTDDENLTAKRDNRQTDEAAWVGTLHNDDVERLPELHAEVIPDPDPPEDPEVLPDDKRTEPSLSLDKHLDDDEPVVLVTAPRKALPAEKVQRWSAVDDDEDHDDDEPELEPEPRGRRSRNEPAVREQALLDLTDDPLQLDWQPPKPRWGRRFAWGLLIVLALAGLAGQYVWYHFDQLARQDQYRPWFQQICPQIGCKVPTKVDISQLKSSNLVVRSHPEFQGALVVDAIIYNRASFSQPFPLLELRFSDTGGQLIASRRFKPGEYLSGEMAGKEEMPPQTPIHIALDILDPGAKAVNYSLNFRSPE</sequence>
<feature type="compositionally biased region" description="Basic and acidic residues" evidence="1">
    <location>
        <begin position="99"/>
        <end position="110"/>
    </location>
</feature>
<evidence type="ECO:0000313" key="3">
    <source>
        <dbReference type="EMBL" id="KPX77372.1"/>
    </source>
</evidence>
<organism evidence="3 4">
    <name type="scientific">Pseudomonas amygdali pv. lachrymans</name>
    <name type="common">Pseudomonas syringae pv. lachrymans</name>
    <dbReference type="NCBI Taxonomy" id="53707"/>
    <lineage>
        <taxon>Bacteria</taxon>
        <taxon>Pseudomonadati</taxon>
        <taxon>Pseudomonadota</taxon>
        <taxon>Gammaproteobacteria</taxon>
        <taxon>Pseudomonadales</taxon>
        <taxon>Pseudomonadaceae</taxon>
        <taxon>Pseudomonas</taxon>
        <taxon>Pseudomonas amygdali</taxon>
    </lineage>
</organism>
<feature type="compositionally biased region" description="Basic and acidic residues" evidence="1">
    <location>
        <begin position="159"/>
        <end position="168"/>
    </location>
</feature>
<keyword evidence="2" id="KW-0812">Transmembrane</keyword>
<keyword evidence="2" id="KW-0472">Membrane</keyword>
<dbReference type="Pfam" id="PF11906">
    <property type="entry name" value="DUF3426"/>
    <property type="match status" value="1"/>
</dbReference>
<evidence type="ECO:0000256" key="2">
    <source>
        <dbReference type="SAM" id="Phobius"/>
    </source>
</evidence>
<evidence type="ECO:0008006" key="5">
    <source>
        <dbReference type="Google" id="ProtNLM"/>
    </source>
</evidence>
<proteinExistence type="predicted"/>
<feature type="transmembrane region" description="Helical" evidence="2">
    <location>
        <begin position="304"/>
        <end position="324"/>
    </location>
</feature>
<dbReference type="InterPro" id="IPR021834">
    <property type="entry name" value="DUF3426"/>
</dbReference>
<keyword evidence="2" id="KW-1133">Transmembrane helix</keyword>
<reference evidence="3 4" key="1">
    <citation type="submission" date="2015-09" db="EMBL/GenBank/DDBJ databases">
        <title>Genome announcement of multiple Pseudomonas syringae strains.</title>
        <authorList>
            <person name="Thakur S."/>
            <person name="Wang P.W."/>
            <person name="Gong Y."/>
            <person name="Weir B.S."/>
            <person name="Guttman D.S."/>
        </authorList>
    </citation>
    <scope>NUCLEOTIDE SEQUENCE [LARGE SCALE GENOMIC DNA]</scope>
    <source>
        <strain evidence="3 4">ICMP3507</strain>
    </source>
</reference>
<accession>A0A0P9YIG8</accession>